<organism evidence="1 2">
    <name type="scientific">Novosphingobium fluoreni</name>
    <dbReference type="NCBI Taxonomy" id="1391222"/>
    <lineage>
        <taxon>Bacteria</taxon>
        <taxon>Pseudomonadati</taxon>
        <taxon>Pseudomonadota</taxon>
        <taxon>Alphaproteobacteria</taxon>
        <taxon>Sphingomonadales</taxon>
        <taxon>Sphingomonadaceae</taxon>
        <taxon>Novosphingobium</taxon>
    </lineage>
</organism>
<reference evidence="1 2" key="1">
    <citation type="submission" date="2020-08" db="EMBL/GenBank/DDBJ databases">
        <title>Genomic Encyclopedia of Type Strains, Phase IV (KMG-IV): sequencing the most valuable type-strain genomes for metagenomic binning, comparative biology and taxonomic classification.</title>
        <authorList>
            <person name="Goeker M."/>
        </authorList>
    </citation>
    <scope>NUCLEOTIDE SEQUENCE [LARGE SCALE GENOMIC DNA]</scope>
    <source>
        <strain evidence="1 2">DSM 27568</strain>
    </source>
</reference>
<sequence>MTKAQAVWQDPALLPHALDAQGRIGFVHADLDAARRLAFLDGRAQFWTADGPLLPARDFAALAADAPPRRALLHMAFGGSTLAARLLDVPGITRVWREPAIEIALADAIVQGEVSPTTPRVIDALLARPVAGETALSKPSNWANVLTPHWAATGAQLALMTMAPRPYLVAVFRGGRERISYVLRSAAHFARMVRGGDALLAAAAQTSPQEPPSLLPAARLALVSLDLQYRLFAGAGPRPSLDAAIFKRDPVAGAMLLAQALELPLKEPQVAKRFTALADRHAKGGAPFDPAQESALDDEVERHHGSVFAHALDWAAEAGLRFSLSQPTPPDRET</sequence>
<evidence type="ECO:0000313" key="1">
    <source>
        <dbReference type="EMBL" id="MBB3940113.1"/>
    </source>
</evidence>
<dbReference type="Proteomes" id="UP000561459">
    <property type="component" value="Unassembled WGS sequence"/>
</dbReference>
<dbReference type="AlphaFoldDB" id="A0A7W6FYA6"/>
<protein>
    <submittedName>
        <fullName evidence="1">Uncharacterized protein</fullName>
    </submittedName>
</protein>
<evidence type="ECO:0000313" key="2">
    <source>
        <dbReference type="Proteomes" id="UP000561459"/>
    </source>
</evidence>
<name>A0A7W6FYA6_9SPHN</name>
<accession>A0A7W6FYA6</accession>
<gene>
    <name evidence="1" type="ORF">GGR39_001763</name>
</gene>
<proteinExistence type="predicted"/>
<dbReference type="RefSeq" id="WP_183616761.1">
    <property type="nucleotide sequence ID" value="NZ_JACIDY010000003.1"/>
</dbReference>
<dbReference type="EMBL" id="JACIDY010000003">
    <property type="protein sequence ID" value="MBB3940113.1"/>
    <property type="molecule type" value="Genomic_DNA"/>
</dbReference>
<comment type="caution">
    <text evidence="1">The sequence shown here is derived from an EMBL/GenBank/DDBJ whole genome shotgun (WGS) entry which is preliminary data.</text>
</comment>
<keyword evidence="2" id="KW-1185">Reference proteome</keyword>